<dbReference type="Pfam" id="PF03704">
    <property type="entry name" value="BTAD"/>
    <property type="match status" value="1"/>
</dbReference>
<comment type="caution">
    <text evidence="4">The sequence shown here is derived from an EMBL/GenBank/DDBJ whole genome shotgun (WGS) entry which is preliminary data.</text>
</comment>
<dbReference type="InterPro" id="IPR051677">
    <property type="entry name" value="AfsR-DnrI-RedD_regulator"/>
</dbReference>
<dbReference type="InterPro" id="IPR005158">
    <property type="entry name" value="BTAD"/>
</dbReference>
<gene>
    <name evidence="4" type="ORF">Pta02_11980</name>
</gene>
<dbReference type="SMART" id="SM01043">
    <property type="entry name" value="BTAD"/>
    <property type="match status" value="1"/>
</dbReference>
<dbReference type="SUPFAM" id="SSF48452">
    <property type="entry name" value="TPR-like"/>
    <property type="match status" value="1"/>
</dbReference>
<evidence type="ECO:0000313" key="5">
    <source>
        <dbReference type="Proteomes" id="UP000634476"/>
    </source>
</evidence>
<dbReference type="Gene3D" id="1.25.40.10">
    <property type="entry name" value="Tetratricopeptide repeat domain"/>
    <property type="match status" value="1"/>
</dbReference>
<accession>A0A8J3SVP8</accession>
<name>A0A8J3SVP8_9ACTN</name>
<dbReference type="Proteomes" id="UP000634476">
    <property type="component" value="Unassembled WGS sequence"/>
</dbReference>
<evidence type="ECO:0000259" key="3">
    <source>
        <dbReference type="PROSITE" id="PS51782"/>
    </source>
</evidence>
<reference evidence="4" key="1">
    <citation type="submission" date="2021-01" db="EMBL/GenBank/DDBJ databases">
        <title>Whole genome shotgun sequence of Planobispora takensis NBRC 109077.</title>
        <authorList>
            <person name="Komaki H."/>
            <person name="Tamura T."/>
        </authorList>
    </citation>
    <scope>NUCLEOTIDE SEQUENCE</scope>
    <source>
        <strain evidence="4">NBRC 109077</strain>
    </source>
</reference>
<dbReference type="InterPro" id="IPR011990">
    <property type="entry name" value="TPR-like_helical_dom_sf"/>
</dbReference>
<keyword evidence="2" id="KW-0472">Membrane</keyword>
<dbReference type="PANTHER" id="PTHR35807">
    <property type="entry name" value="TRANSCRIPTIONAL REGULATOR REDD-RELATED"/>
    <property type="match status" value="1"/>
</dbReference>
<evidence type="ECO:0000256" key="1">
    <source>
        <dbReference type="SAM" id="MobiDB-lite"/>
    </source>
</evidence>
<feature type="region of interest" description="Disordered" evidence="1">
    <location>
        <begin position="220"/>
        <end position="269"/>
    </location>
</feature>
<dbReference type="Gene3D" id="3.10.350.10">
    <property type="entry name" value="LysM domain"/>
    <property type="match status" value="1"/>
</dbReference>
<feature type="domain" description="LysM" evidence="3">
    <location>
        <begin position="167"/>
        <end position="223"/>
    </location>
</feature>
<feature type="transmembrane region" description="Helical" evidence="2">
    <location>
        <begin position="62"/>
        <end position="87"/>
    </location>
</feature>
<proteinExistence type="predicted"/>
<dbReference type="InterPro" id="IPR036779">
    <property type="entry name" value="LysM_dom_sf"/>
</dbReference>
<keyword evidence="2" id="KW-1133">Transmembrane helix</keyword>
<dbReference type="PROSITE" id="PS51782">
    <property type="entry name" value="LYSM"/>
    <property type="match status" value="1"/>
</dbReference>
<feature type="transmembrane region" description="Helical" evidence="2">
    <location>
        <begin position="12"/>
        <end position="33"/>
    </location>
</feature>
<evidence type="ECO:0000313" key="4">
    <source>
        <dbReference type="EMBL" id="GIH99189.1"/>
    </source>
</evidence>
<feature type="transmembrane region" description="Helical" evidence="2">
    <location>
        <begin position="99"/>
        <end position="119"/>
    </location>
</feature>
<dbReference type="Gene3D" id="1.10.10.10">
    <property type="entry name" value="Winged helix-like DNA-binding domain superfamily/Winged helix DNA-binding domain"/>
    <property type="match status" value="1"/>
</dbReference>
<protein>
    <recommendedName>
        <fullName evidence="3">LysM domain-containing protein</fullName>
    </recommendedName>
</protein>
<dbReference type="EMBL" id="BOOK01000006">
    <property type="protein sequence ID" value="GIH99189.1"/>
    <property type="molecule type" value="Genomic_DNA"/>
</dbReference>
<dbReference type="InterPro" id="IPR036388">
    <property type="entry name" value="WH-like_DNA-bd_sf"/>
</dbReference>
<keyword evidence="2" id="KW-0812">Transmembrane</keyword>
<dbReference type="InterPro" id="IPR018392">
    <property type="entry name" value="LysM"/>
</dbReference>
<organism evidence="4 5">
    <name type="scientific">Planobispora takensis</name>
    <dbReference type="NCBI Taxonomy" id="1367882"/>
    <lineage>
        <taxon>Bacteria</taxon>
        <taxon>Bacillati</taxon>
        <taxon>Actinomycetota</taxon>
        <taxon>Actinomycetes</taxon>
        <taxon>Streptosporangiales</taxon>
        <taxon>Streptosporangiaceae</taxon>
        <taxon>Planobispora</taxon>
    </lineage>
</organism>
<evidence type="ECO:0000256" key="2">
    <source>
        <dbReference type="SAM" id="Phobius"/>
    </source>
</evidence>
<keyword evidence="5" id="KW-1185">Reference proteome</keyword>
<sequence length="850" mass="91482">MRKILAVSVRAVRVLCVTALLVVIEAGIPAMLIRFAGWPLPTAIPSWEGLRHALMGPITDDVLLKILACPLWLLWTAFTVSLIVEAVAAARGVEIHVPVLGPMQTVAAGLIGSLAITILPMDASPMTGRAEPSMVPVAAAYEASPPSAPVIRIRPERGFPPEPPGKRVHVVERGDSLWKIAGRKLGSGGRWRQIWKLNAHRVQVDGQVFADPGLIEPGWRLDLPSARPGGQKAPDAVREQSRSVRPAQPASPVPSRSPEPAVRISAPDASASPEAASPVVFTVEIPSGGVVSLAFAAGISTAYAASRFHRRRRRIAPPASEGISIEPEPEPAPAVKALRRAHLRTYVEKGEDLPADRELMREAFSIDVPDKLVAGRRDDRTGAEIEPAGLSLGLTGPGAADAARAIVLDLLRQADRFRAEVVVGAADAQSLFGLAAEELEVMAGAMSGLTVVESVDVAVDRFTETHFTRSRMLVERGADDIAELRERDPGEVLPAVLLVASVNDGLFDRGVGAILMSAGRSGTGALLLGDWPPGTTCEVGEDGLVRSAEGPKGVDLLGTRLFRLPAEDGAACLRQLADAHGGEPDDLPDEEEASGAAGAAVWEGPELIRLSILGRPVIRARGRTETVPLSGLQLQLFVFLALHPDGVTRDEICVALWPDKAVDVGVHDPLRHLRNALKVATGYQDRGRRDAPFVKAHGRSYRIDPEMVSVDLLDLQAAVREARAARDDESRIAALTRAAELCRGVLAEGLTCEWIDEKRSPQTRIQADALSQLAELCEERDPEAALDALERIVVLDPDREETWRRIIRLQLRLGRRDRARNAALLLQERLNEMGVSPVPETERLLSKLPR</sequence>
<dbReference type="AlphaFoldDB" id="A0A8J3SVP8"/>
<dbReference type="CDD" id="cd00118">
    <property type="entry name" value="LysM"/>
    <property type="match status" value="1"/>
</dbReference>